<protein>
    <submittedName>
        <fullName evidence="1">Uncharacterized protein</fullName>
    </submittedName>
</protein>
<dbReference type="AlphaFoldDB" id="A0A1I1B3P6"/>
<sequence length="122" mass="14526">MLEDTNFEKYEKLIGTLSNLEVRIWYNSKDKNIVKKIDSSLPIKEQAFQAHKLRNQYRMQARKLMKDRQLADYLDSNHSNLPFEYYEKKYSKKGFADKILYKKILEASTRTNKAVNRQLGIS</sequence>
<evidence type="ECO:0000313" key="2">
    <source>
        <dbReference type="Proteomes" id="UP000198619"/>
    </source>
</evidence>
<gene>
    <name evidence="1" type="ORF">SAMN04488528_105413</name>
</gene>
<evidence type="ECO:0000313" key="1">
    <source>
        <dbReference type="EMBL" id="SFB43220.1"/>
    </source>
</evidence>
<dbReference type="EMBL" id="FOKI01000054">
    <property type="protein sequence ID" value="SFB43220.1"/>
    <property type="molecule type" value="Genomic_DNA"/>
</dbReference>
<dbReference type="STRING" id="84698.SAMN04488528_105413"/>
<dbReference type="Proteomes" id="UP000198619">
    <property type="component" value="Unassembled WGS sequence"/>
</dbReference>
<proteinExistence type="predicted"/>
<keyword evidence="2" id="KW-1185">Reference proteome</keyword>
<name>A0A1I1B3P6_9CLOT</name>
<reference evidence="1 2" key="1">
    <citation type="submission" date="2016-10" db="EMBL/GenBank/DDBJ databases">
        <authorList>
            <person name="de Groot N.N."/>
        </authorList>
    </citation>
    <scope>NUCLEOTIDE SEQUENCE [LARGE SCALE GENOMIC DNA]</scope>
    <source>
        <strain evidence="1 2">DSM 12271</strain>
    </source>
</reference>
<organism evidence="1 2">
    <name type="scientific">Clostridium frigidicarnis</name>
    <dbReference type="NCBI Taxonomy" id="84698"/>
    <lineage>
        <taxon>Bacteria</taxon>
        <taxon>Bacillati</taxon>
        <taxon>Bacillota</taxon>
        <taxon>Clostridia</taxon>
        <taxon>Eubacteriales</taxon>
        <taxon>Clostridiaceae</taxon>
        <taxon>Clostridium</taxon>
    </lineage>
</organism>
<accession>A0A1I1B3P6</accession>